<dbReference type="SUPFAM" id="SSF117070">
    <property type="entry name" value="LEA14-like"/>
    <property type="match status" value="1"/>
</dbReference>
<accession>A0A1I7GAE8</accession>
<proteinExistence type="predicted"/>
<dbReference type="Pfam" id="PF03168">
    <property type="entry name" value="LEA_2"/>
    <property type="match status" value="1"/>
</dbReference>
<evidence type="ECO:0000313" key="3">
    <source>
        <dbReference type="Proteomes" id="UP000182649"/>
    </source>
</evidence>
<organism evidence="2 3">
    <name type="scientific">Nitrosospira multiformis</name>
    <dbReference type="NCBI Taxonomy" id="1231"/>
    <lineage>
        <taxon>Bacteria</taxon>
        <taxon>Pseudomonadati</taxon>
        <taxon>Pseudomonadota</taxon>
        <taxon>Betaproteobacteria</taxon>
        <taxon>Nitrosomonadales</taxon>
        <taxon>Nitrosomonadaceae</taxon>
        <taxon>Nitrosospira</taxon>
    </lineage>
</organism>
<dbReference type="GO" id="GO:0009269">
    <property type="term" value="P:response to desiccation"/>
    <property type="evidence" value="ECO:0007669"/>
    <property type="project" value="InterPro"/>
</dbReference>
<evidence type="ECO:0000313" key="2">
    <source>
        <dbReference type="EMBL" id="SFU45413.1"/>
    </source>
</evidence>
<dbReference type="Gene3D" id="2.60.40.1820">
    <property type="match status" value="1"/>
</dbReference>
<feature type="domain" description="Water stress and hypersensitive response" evidence="1">
    <location>
        <begin position="51"/>
        <end position="171"/>
    </location>
</feature>
<dbReference type="AlphaFoldDB" id="A0A1I7GAE8"/>
<protein>
    <submittedName>
        <fullName evidence="2">LEA14-like dessication related protein</fullName>
    </submittedName>
</protein>
<dbReference type="SMART" id="SM00769">
    <property type="entry name" value="WHy"/>
    <property type="match status" value="1"/>
</dbReference>
<gene>
    <name evidence="2" type="ORF">SAMN05216417_10448</name>
</gene>
<name>A0A1I7GAE8_9PROT</name>
<reference evidence="2 3" key="1">
    <citation type="submission" date="2016-10" db="EMBL/GenBank/DDBJ databases">
        <authorList>
            <person name="de Groot N.N."/>
        </authorList>
    </citation>
    <scope>NUCLEOTIDE SEQUENCE [LARGE SCALE GENOMIC DNA]</scope>
    <source>
        <strain evidence="2 3">Nl14</strain>
    </source>
</reference>
<evidence type="ECO:0000259" key="1">
    <source>
        <dbReference type="SMART" id="SM00769"/>
    </source>
</evidence>
<sequence length="179" mass="19337">MQAVNSQNEIFGYDLPVATGEIMRRSVLVISALIFFLSACAALRPQEPLRISVAGLEPLEGKGMEARFAVSLRIQNHGAIPLDYDGIALDLDLRGMSFASGVSDQQGTIPRFGETVIIVPVTVPASAIIRHVFRLTTGDHGRTDYELRGQLGAPGFAIGRYFDAKGEITLPDLPAEEAR</sequence>
<dbReference type="Proteomes" id="UP000182649">
    <property type="component" value="Unassembled WGS sequence"/>
</dbReference>
<dbReference type="InterPro" id="IPR004864">
    <property type="entry name" value="LEA_2"/>
</dbReference>
<dbReference type="InterPro" id="IPR013990">
    <property type="entry name" value="WHy-dom"/>
</dbReference>
<dbReference type="EMBL" id="FPBZ01000004">
    <property type="protein sequence ID" value="SFU45413.1"/>
    <property type="molecule type" value="Genomic_DNA"/>
</dbReference>